<feature type="transmembrane region" description="Helical" evidence="6">
    <location>
        <begin position="50"/>
        <end position="72"/>
    </location>
</feature>
<accession>A0A7X2TP79</accession>
<dbReference type="PANTHER" id="PTHR30250">
    <property type="entry name" value="PST FAMILY PREDICTED COLANIC ACID TRANSPORTER"/>
    <property type="match status" value="1"/>
</dbReference>
<dbReference type="GO" id="GO:0005886">
    <property type="term" value="C:plasma membrane"/>
    <property type="evidence" value="ECO:0007669"/>
    <property type="project" value="UniProtKB-SubCell"/>
</dbReference>
<feature type="transmembrane region" description="Helical" evidence="6">
    <location>
        <begin position="92"/>
        <end position="114"/>
    </location>
</feature>
<evidence type="ECO:0000256" key="6">
    <source>
        <dbReference type="SAM" id="Phobius"/>
    </source>
</evidence>
<reference evidence="7 8" key="1">
    <citation type="submission" date="2019-08" db="EMBL/GenBank/DDBJ databases">
        <title>In-depth cultivation of the pig gut microbiome towards novel bacterial diversity and tailored functional studies.</title>
        <authorList>
            <person name="Wylensek D."/>
            <person name="Hitch T.C.A."/>
            <person name="Clavel T."/>
        </authorList>
    </citation>
    <scope>NUCLEOTIDE SEQUENCE [LARGE SCALE GENOMIC DNA]</scope>
    <source>
        <strain evidence="7 8">Oil+RF-744-WCA-WT-13</strain>
    </source>
</reference>
<dbReference type="Pfam" id="PF01943">
    <property type="entry name" value="Polysacc_synt"/>
    <property type="match status" value="1"/>
</dbReference>
<dbReference type="RefSeq" id="WP_154458968.1">
    <property type="nucleotide sequence ID" value="NZ_VUMV01000015.1"/>
</dbReference>
<dbReference type="EMBL" id="VUMV01000015">
    <property type="protein sequence ID" value="MST83064.1"/>
    <property type="molecule type" value="Genomic_DNA"/>
</dbReference>
<dbReference type="AlphaFoldDB" id="A0A7X2TP79"/>
<comment type="subcellular location">
    <subcellularLocation>
        <location evidence="1">Cell membrane</location>
        <topology evidence="1">Multi-pass membrane protein</topology>
    </subcellularLocation>
</comment>
<evidence type="ECO:0000256" key="5">
    <source>
        <dbReference type="ARBA" id="ARBA00023136"/>
    </source>
</evidence>
<feature type="transmembrane region" description="Helical" evidence="6">
    <location>
        <begin position="429"/>
        <end position="449"/>
    </location>
</feature>
<feature type="transmembrane region" description="Helical" evidence="6">
    <location>
        <begin position="402"/>
        <end position="423"/>
    </location>
</feature>
<feature type="transmembrane region" description="Helical" evidence="6">
    <location>
        <begin position="12"/>
        <end position="30"/>
    </location>
</feature>
<protein>
    <submittedName>
        <fullName evidence="7">Polysaccharide biosynthesis protein</fullName>
    </submittedName>
</protein>
<gene>
    <name evidence="7" type="ORF">FYJ60_12240</name>
</gene>
<dbReference type="Proteomes" id="UP000466864">
    <property type="component" value="Unassembled WGS sequence"/>
</dbReference>
<keyword evidence="8" id="KW-1185">Reference proteome</keyword>
<dbReference type="InterPro" id="IPR024923">
    <property type="entry name" value="PG_synth_SpoVB"/>
</dbReference>
<evidence type="ECO:0000256" key="1">
    <source>
        <dbReference type="ARBA" id="ARBA00004651"/>
    </source>
</evidence>
<feature type="transmembrane region" description="Helical" evidence="6">
    <location>
        <begin position="469"/>
        <end position="487"/>
    </location>
</feature>
<keyword evidence="3 6" id="KW-0812">Transmembrane</keyword>
<keyword evidence="2" id="KW-1003">Cell membrane</keyword>
<evidence type="ECO:0000256" key="3">
    <source>
        <dbReference type="ARBA" id="ARBA00022692"/>
    </source>
</evidence>
<feature type="transmembrane region" description="Helical" evidence="6">
    <location>
        <begin position="361"/>
        <end position="381"/>
    </location>
</feature>
<sequence>MADKNSNSLVKNASILMAASIISRIIGLLYRRPLGQILGGVGLGYYGFASNLYSILLLISSYSIPMAVSKIVSEKLALKQYKSANKFFRGALLYAVIVGGITALICWFGGQFLLPANQQNALPALRVLAPTVFLSAILGVLRGYFQAHRTMTPTSVSQILEQIMNAVVSVLAAWILVRSVAGQGDTAAAVYGAMGGTLGTGAGVLVGLLFMLFVYGINRNYFRRRVERDRSSQEESYGEILRMMLWMITPIIFTSFIYNCSAYLDSYLYSSLQGWHGFDADAISSAYGEYSNYFVPMAGIPLALASASTSAMMPEVSGKFAVGNLSGANRQVSQTLRLSMFICIPSAVGMMVLAYPLMGVLFPSSTALAARLMIFGSVYILTDAFSIISGGVLQAIGHQRTALVNAGISLGANLVSLALMLLAAPQLDIYAVLISNIIFSFVCCIANIISMRKLLGYRQDIRRIYVEPAAASAVMGILVMLVYYLLFRLTRRPFIGLLVAILAGMLVYLVMYVIFSHTTEEEMYSYPMGGRLVKILRLLHVYR</sequence>
<dbReference type="InterPro" id="IPR050833">
    <property type="entry name" value="Poly_Biosynth_Transport"/>
</dbReference>
<evidence type="ECO:0000256" key="2">
    <source>
        <dbReference type="ARBA" id="ARBA00022475"/>
    </source>
</evidence>
<keyword evidence="4 6" id="KW-1133">Transmembrane helix</keyword>
<feature type="transmembrane region" description="Helical" evidence="6">
    <location>
        <begin position="493"/>
        <end position="515"/>
    </location>
</feature>
<dbReference type="PANTHER" id="PTHR30250:SF21">
    <property type="entry name" value="LIPID II FLIPPASE MURJ"/>
    <property type="match status" value="1"/>
</dbReference>
<organism evidence="7 8">
    <name type="scientific">Bilifractor porci</name>
    <dbReference type="NCBI Taxonomy" id="2606636"/>
    <lineage>
        <taxon>Bacteria</taxon>
        <taxon>Bacillati</taxon>
        <taxon>Bacillota</taxon>
        <taxon>Clostridia</taxon>
        <taxon>Lachnospirales</taxon>
        <taxon>Lachnospiraceae</taxon>
        <taxon>Bilifractor</taxon>
    </lineage>
</organism>
<comment type="caution">
    <text evidence="7">The sequence shown here is derived from an EMBL/GenBank/DDBJ whole genome shotgun (WGS) entry which is preliminary data.</text>
</comment>
<evidence type="ECO:0000256" key="4">
    <source>
        <dbReference type="ARBA" id="ARBA00022989"/>
    </source>
</evidence>
<keyword evidence="5 6" id="KW-0472">Membrane</keyword>
<evidence type="ECO:0000313" key="8">
    <source>
        <dbReference type="Proteomes" id="UP000466864"/>
    </source>
</evidence>
<feature type="transmembrane region" description="Helical" evidence="6">
    <location>
        <begin position="335"/>
        <end position="355"/>
    </location>
</feature>
<feature type="transmembrane region" description="Helical" evidence="6">
    <location>
        <begin position="120"/>
        <end position="141"/>
    </location>
</feature>
<proteinExistence type="predicted"/>
<dbReference type="InterPro" id="IPR002797">
    <property type="entry name" value="Polysacc_synth"/>
</dbReference>
<feature type="transmembrane region" description="Helical" evidence="6">
    <location>
        <begin position="201"/>
        <end position="222"/>
    </location>
</feature>
<dbReference type="CDD" id="cd13124">
    <property type="entry name" value="MATE_SpoVB_like"/>
    <property type="match status" value="1"/>
</dbReference>
<evidence type="ECO:0000313" key="7">
    <source>
        <dbReference type="EMBL" id="MST83064.1"/>
    </source>
</evidence>
<dbReference type="PIRSF" id="PIRSF038958">
    <property type="entry name" value="PG_synth_SpoVB"/>
    <property type="match status" value="1"/>
</dbReference>
<name>A0A7X2TP79_9FIRM</name>
<feature type="transmembrane region" description="Helical" evidence="6">
    <location>
        <begin position="162"/>
        <end position="181"/>
    </location>
</feature>